<dbReference type="AlphaFoldDB" id="A0A7J9FVF8"/>
<dbReference type="Gene3D" id="3.80.10.10">
    <property type="entry name" value="Ribonuclease Inhibitor"/>
    <property type="match status" value="1"/>
</dbReference>
<dbReference type="InterPro" id="IPR046956">
    <property type="entry name" value="RLP23-like"/>
</dbReference>
<evidence type="ECO:0000256" key="5">
    <source>
        <dbReference type="ARBA" id="ARBA00023136"/>
    </source>
</evidence>
<evidence type="ECO:0000256" key="7">
    <source>
        <dbReference type="ARBA" id="ARBA00023180"/>
    </source>
</evidence>
<feature type="transmembrane region" description="Helical" evidence="8">
    <location>
        <begin position="215"/>
        <end position="238"/>
    </location>
</feature>
<dbReference type="PANTHER" id="PTHR48063">
    <property type="entry name" value="LRR RECEPTOR-LIKE KINASE"/>
    <property type="match status" value="1"/>
</dbReference>
<organism evidence="9 10">
    <name type="scientific">Gossypium trilobum</name>
    <dbReference type="NCBI Taxonomy" id="34281"/>
    <lineage>
        <taxon>Eukaryota</taxon>
        <taxon>Viridiplantae</taxon>
        <taxon>Streptophyta</taxon>
        <taxon>Embryophyta</taxon>
        <taxon>Tracheophyta</taxon>
        <taxon>Spermatophyta</taxon>
        <taxon>Magnoliopsida</taxon>
        <taxon>eudicotyledons</taxon>
        <taxon>Gunneridae</taxon>
        <taxon>Pentapetalae</taxon>
        <taxon>rosids</taxon>
        <taxon>malvids</taxon>
        <taxon>Malvales</taxon>
        <taxon>Malvaceae</taxon>
        <taxon>Malvoideae</taxon>
        <taxon>Gossypium</taxon>
    </lineage>
</organism>
<name>A0A7J9FVF8_9ROSI</name>
<evidence type="ECO:0000256" key="1">
    <source>
        <dbReference type="ARBA" id="ARBA00004479"/>
    </source>
</evidence>
<keyword evidence="3" id="KW-0732">Signal</keyword>
<comment type="caution">
    <text evidence="9">The sequence shown here is derived from an EMBL/GenBank/DDBJ whole genome shotgun (WGS) entry which is preliminary data.</text>
</comment>
<dbReference type="EMBL" id="JABEZW010229254">
    <property type="protein sequence ID" value="MBA0789263.1"/>
    <property type="molecule type" value="Genomic_DNA"/>
</dbReference>
<dbReference type="GO" id="GO:0016020">
    <property type="term" value="C:membrane"/>
    <property type="evidence" value="ECO:0007669"/>
    <property type="project" value="UniProtKB-SubCell"/>
</dbReference>
<evidence type="ECO:0000256" key="3">
    <source>
        <dbReference type="ARBA" id="ARBA00022729"/>
    </source>
</evidence>
<evidence type="ECO:0000256" key="4">
    <source>
        <dbReference type="ARBA" id="ARBA00022989"/>
    </source>
</evidence>
<sequence length="265" mass="30084">VVRTFRPTITLTTTLRSERGLLGFGRNAFSNGLPTLKSSDRGHIFFLNFVGIRNMTLSKRIRLRRFLRLGEASTIIILPVEVRMVSPLRVEDVDLSALKRIILLFIGWGGDMDSNIPENIGNMELIESLDLSLNQLNGEILPSFSNLNFLNHFNVSYNKLTGQILTSIQLQTFENLSYVDNHLCGPPLTKNCTTKGFSTDFTNNGGSDEGSKVNWLYISIVIGFVMRFWGVVAPLFFIESWRYAYYQKLNHVGRKLYVFRATIGM</sequence>
<evidence type="ECO:0000313" key="10">
    <source>
        <dbReference type="Proteomes" id="UP000593568"/>
    </source>
</evidence>
<evidence type="ECO:0000313" key="9">
    <source>
        <dbReference type="EMBL" id="MBA0789263.1"/>
    </source>
</evidence>
<keyword evidence="7" id="KW-0325">Glycoprotein</keyword>
<keyword evidence="5 8" id="KW-0472">Membrane</keyword>
<evidence type="ECO:0000256" key="6">
    <source>
        <dbReference type="ARBA" id="ARBA00023170"/>
    </source>
</evidence>
<evidence type="ECO:0000256" key="8">
    <source>
        <dbReference type="SAM" id="Phobius"/>
    </source>
</evidence>
<feature type="non-terminal residue" evidence="9">
    <location>
        <position position="265"/>
    </location>
</feature>
<dbReference type="InterPro" id="IPR032675">
    <property type="entry name" value="LRR_dom_sf"/>
</dbReference>
<dbReference type="SUPFAM" id="SSF52058">
    <property type="entry name" value="L domain-like"/>
    <property type="match status" value="1"/>
</dbReference>
<accession>A0A7J9FVF8</accession>
<reference evidence="9 10" key="1">
    <citation type="journal article" date="2019" name="Genome Biol. Evol.">
        <title>Insights into the evolution of the New World diploid cottons (Gossypium, subgenus Houzingenia) based on genome sequencing.</title>
        <authorList>
            <person name="Grover C.E."/>
            <person name="Arick M.A. 2nd"/>
            <person name="Thrash A."/>
            <person name="Conover J.L."/>
            <person name="Sanders W.S."/>
            <person name="Peterson D.G."/>
            <person name="Frelichowski J.E."/>
            <person name="Scheffler J.A."/>
            <person name="Scheffler B.E."/>
            <person name="Wendel J.F."/>
        </authorList>
    </citation>
    <scope>NUCLEOTIDE SEQUENCE [LARGE SCALE GENOMIC DNA]</scope>
    <source>
        <strain evidence="9">8</strain>
        <tissue evidence="9">Leaf</tissue>
    </source>
</reference>
<dbReference type="PANTHER" id="PTHR48063:SF48">
    <property type="entry name" value="LRR RECEPTOR-LIKE SERINE_THREONINE-PROTEIN KINASE FLS2"/>
    <property type="match status" value="1"/>
</dbReference>
<keyword evidence="6" id="KW-0675">Receptor</keyword>
<dbReference type="Proteomes" id="UP000593568">
    <property type="component" value="Unassembled WGS sequence"/>
</dbReference>
<protein>
    <submittedName>
        <fullName evidence="9">Uncharacterized protein</fullName>
    </submittedName>
</protein>
<proteinExistence type="predicted"/>
<keyword evidence="4 8" id="KW-1133">Transmembrane helix</keyword>
<comment type="subcellular location">
    <subcellularLocation>
        <location evidence="1">Membrane</location>
        <topology evidence="1">Single-pass type I membrane protein</topology>
    </subcellularLocation>
</comment>
<keyword evidence="10" id="KW-1185">Reference proteome</keyword>
<evidence type="ECO:0000256" key="2">
    <source>
        <dbReference type="ARBA" id="ARBA00022692"/>
    </source>
</evidence>
<gene>
    <name evidence="9" type="ORF">Gotri_025446</name>
</gene>
<keyword evidence="2 8" id="KW-0812">Transmembrane</keyword>